<dbReference type="SUPFAM" id="SSF81345">
    <property type="entry name" value="ABC transporter involved in vitamin B12 uptake, BtuC"/>
    <property type="match status" value="1"/>
</dbReference>
<dbReference type="FunFam" id="1.10.3470.10:FF:000001">
    <property type="entry name" value="Vitamin B12 ABC transporter permease BtuC"/>
    <property type="match status" value="1"/>
</dbReference>
<feature type="transmembrane region" description="Helical" evidence="8">
    <location>
        <begin position="101"/>
        <end position="120"/>
    </location>
</feature>
<evidence type="ECO:0000313" key="10">
    <source>
        <dbReference type="Proteomes" id="UP000482543"/>
    </source>
</evidence>
<feature type="transmembrane region" description="Helical" evidence="8">
    <location>
        <begin position="293"/>
        <end position="311"/>
    </location>
</feature>
<dbReference type="RefSeq" id="WP_061318574.1">
    <property type="nucleotide sequence ID" value="NZ_CP013247.1"/>
</dbReference>
<organism evidence="9 10">
    <name type="scientific">Clostridium botulinum</name>
    <dbReference type="NCBI Taxonomy" id="1491"/>
    <lineage>
        <taxon>Bacteria</taxon>
        <taxon>Bacillati</taxon>
        <taxon>Bacillota</taxon>
        <taxon>Clostridia</taxon>
        <taxon>Eubacteriales</taxon>
        <taxon>Clostridiaceae</taxon>
        <taxon>Clostridium</taxon>
    </lineage>
</organism>
<comment type="caution">
    <text evidence="9">The sequence shown here is derived from an EMBL/GenBank/DDBJ whole genome shotgun (WGS) entry which is preliminary data.</text>
</comment>
<dbReference type="InterPro" id="IPR000522">
    <property type="entry name" value="ABC_transptr_permease_BtuC"/>
</dbReference>
<comment type="similarity">
    <text evidence="2">Belongs to the binding-protein-dependent transport system permease family. FecCD subfamily.</text>
</comment>
<keyword evidence="5 8" id="KW-0812">Transmembrane</keyword>
<evidence type="ECO:0000256" key="7">
    <source>
        <dbReference type="ARBA" id="ARBA00023136"/>
    </source>
</evidence>
<proteinExistence type="inferred from homology"/>
<evidence type="ECO:0000256" key="2">
    <source>
        <dbReference type="ARBA" id="ARBA00007935"/>
    </source>
</evidence>
<reference evidence="9 10" key="1">
    <citation type="submission" date="2019-04" db="EMBL/GenBank/DDBJ databases">
        <title>Genome sequencing of Clostridium botulinum Groups I-IV and Clostridium butyricum.</title>
        <authorList>
            <person name="Brunt J."/>
            <person name="Van Vliet A.H.M."/>
            <person name="Stringer S.C."/>
            <person name="Carter A.T."/>
            <person name="Peck M.W."/>
        </authorList>
    </citation>
    <scope>NUCLEOTIDE SEQUENCE [LARGE SCALE GENOMIC DNA]</scope>
    <source>
        <strain evidence="9 10">IFR 15/034</strain>
    </source>
</reference>
<feature type="transmembrane region" description="Helical" evidence="8">
    <location>
        <begin position="16"/>
        <end position="39"/>
    </location>
</feature>
<dbReference type="GO" id="GO:0033214">
    <property type="term" value="P:siderophore-iron import into cell"/>
    <property type="evidence" value="ECO:0007669"/>
    <property type="project" value="TreeGrafter"/>
</dbReference>
<feature type="transmembrane region" description="Helical" evidence="8">
    <location>
        <begin position="204"/>
        <end position="231"/>
    </location>
</feature>
<dbReference type="CDD" id="cd06550">
    <property type="entry name" value="TM_ABC_iron-siderophores_like"/>
    <property type="match status" value="1"/>
</dbReference>
<feature type="transmembrane region" description="Helical" evidence="8">
    <location>
        <begin position="317"/>
        <end position="334"/>
    </location>
</feature>
<dbReference type="Gene3D" id="1.10.3470.10">
    <property type="entry name" value="ABC transporter involved in vitamin B12 uptake, BtuC"/>
    <property type="match status" value="1"/>
</dbReference>
<dbReference type="InterPro" id="IPR037294">
    <property type="entry name" value="ABC_BtuC-like"/>
</dbReference>
<accession>A0AA43YAE0</accession>
<dbReference type="Pfam" id="PF01032">
    <property type="entry name" value="FecCD"/>
    <property type="match status" value="1"/>
</dbReference>
<dbReference type="PANTHER" id="PTHR30472:SF1">
    <property type="entry name" value="FE(3+) DICITRATE TRANSPORT SYSTEM PERMEASE PROTEIN FECC-RELATED"/>
    <property type="match status" value="1"/>
</dbReference>
<feature type="transmembrane region" description="Helical" evidence="8">
    <location>
        <begin position="72"/>
        <end position="89"/>
    </location>
</feature>
<keyword evidence="6 8" id="KW-1133">Transmembrane helix</keyword>
<evidence type="ECO:0000256" key="6">
    <source>
        <dbReference type="ARBA" id="ARBA00022989"/>
    </source>
</evidence>
<keyword evidence="7 8" id="KW-0472">Membrane</keyword>
<dbReference type="GO" id="GO:0022857">
    <property type="term" value="F:transmembrane transporter activity"/>
    <property type="evidence" value="ECO:0007669"/>
    <property type="project" value="InterPro"/>
</dbReference>
<feature type="transmembrane region" description="Helical" evidence="8">
    <location>
        <begin position="159"/>
        <end position="184"/>
    </location>
</feature>
<dbReference type="EMBL" id="SWRJ01000007">
    <property type="protein sequence ID" value="NFI23117.1"/>
    <property type="molecule type" value="Genomic_DNA"/>
</dbReference>
<keyword evidence="3" id="KW-0813">Transport</keyword>
<dbReference type="Proteomes" id="UP000482543">
    <property type="component" value="Unassembled WGS sequence"/>
</dbReference>
<comment type="subcellular location">
    <subcellularLocation>
        <location evidence="1">Cell membrane</location>
        <topology evidence="1">Multi-pass membrane protein</topology>
    </subcellularLocation>
</comment>
<evidence type="ECO:0000256" key="4">
    <source>
        <dbReference type="ARBA" id="ARBA00022475"/>
    </source>
</evidence>
<name>A0AA43YAE0_CLOBO</name>
<evidence type="ECO:0000313" key="9">
    <source>
        <dbReference type="EMBL" id="NFI23117.1"/>
    </source>
</evidence>
<keyword evidence="4" id="KW-1003">Cell membrane</keyword>
<sequence length="343" mass="36956">MGNETVITDKKSKLSFTLYMIIGLIFLIIVIVGSISFGAAKMDIDTAWKAILEFNPDITEHQIIRTLRLPRTFGDMVVGASLAVAGAIMQGSTRNPLADSGLMGVNSGATFLIALCLAFYPGHTYFKLSMFSFAGAGIGVGVTYFIASLSKKRGITPQRLVLSGISISMLFSAMSSFIGIKYNIGQQLSYWSAGGVASISWSELMVVMPAFIIGIIVSIIISPSITMLSLGEEVAKGLGQKTIMIKFIASLVVLILAGISVSIAGPIGFVGLIVPHIIRFFVGVDYRYIIPASALYGACFMVAADLMGRLINRPYETPLGIIFAIIGVPFFLYISRRERRAFE</sequence>
<dbReference type="AlphaFoldDB" id="A0AA43YAE0"/>
<evidence type="ECO:0000256" key="8">
    <source>
        <dbReference type="SAM" id="Phobius"/>
    </source>
</evidence>
<protein>
    <submittedName>
        <fullName evidence="9">Iron ABC transporter permease</fullName>
    </submittedName>
</protein>
<evidence type="ECO:0000256" key="3">
    <source>
        <dbReference type="ARBA" id="ARBA00022448"/>
    </source>
</evidence>
<evidence type="ECO:0000256" key="1">
    <source>
        <dbReference type="ARBA" id="ARBA00004651"/>
    </source>
</evidence>
<dbReference type="GO" id="GO:0005886">
    <property type="term" value="C:plasma membrane"/>
    <property type="evidence" value="ECO:0007669"/>
    <property type="project" value="UniProtKB-SubCell"/>
</dbReference>
<gene>
    <name evidence="9" type="ORF">FC964_17430</name>
</gene>
<dbReference type="PANTHER" id="PTHR30472">
    <property type="entry name" value="FERRIC ENTEROBACTIN TRANSPORT SYSTEM PERMEASE PROTEIN"/>
    <property type="match status" value="1"/>
</dbReference>
<evidence type="ECO:0000256" key="5">
    <source>
        <dbReference type="ARBA" id="ARBA00022692"/>
    </source>
</evidence>
<feature type="transmembrane region" description="Helical" evidence="8">
    <location>
        <begin position="126"/>
        <end position="147"/>
    </location>
</feature>